<organism evidence="2 3">
    <name type="scientific">Sporocytophaga myxococcoides</name>
    <dbReference type="NCBI Taxonomy" id="153721"/>
    <lineage>
        <taxon>Bacteria</taxon>
        <taxon>Pseudomonadati</taxon>
        <taxon>Bacteroidota</taxon>
        <taxon>Cytophagia</taxon>
        <taxon>Cytophagales</taxon>
        <taxon>Cytophagaceae</taxon>
        <taxon>Sporocytophaga</taxon>
    </lineage>
</organism>
<dbReference type="SUPFAM" id="SSF53474">
    <property type="entry name" value="alpha/beta-Hydrolases"/>
    <property type="match status" value="1"/>
</dbReference>
<proteinExistence type="predicted"/>
<dbReference type="eggNOG" id="COG2267">
    <property type="taxonomic scope" value="Bacteria"/>
</dbReference>
<dbReference type="RefSeq" id="WP_045461577.1">
    <property type="nucleotide sequence ID" value="NZ_BBLT01000003.1"/>
</dbReference>
<dbReference type="PRINTS" id="PR00111">
    <property type="entry name" value="ABHYDROLASE"/>
</dbReference>
<dbReference type="EMBL" id="BBLT01000003">
    <property type="protein sequence ID" value="GAL84527.1"/>
    <property type="molecule type" value="Genomic_DNA"/>
</dbReference>
<feature type="domain" description="AB hydrolase-1" evidence="1">
    <location>
        <begin position="15"/>
        <end position="243"/>
    </location>
</feature>
<evidence type="ECO:0000259" key="1">
    <source>
        <dbReference type="Pfam" id="PF00561"/>
    </source>
</evidence>
<dbReference type="InterPro" id="IPR000073">
    <property type="entry name" value="AB_hydrolase_1"/>
</dbReference>
<dbReference type="PANTHER" id="PTHR43798">
    <property type="entry name" value="MONOACYLGLYCEROL LIPASE"/>
    <property type="match status" value="1"/>
</dbReference>
<evidence type="ECO:0000313" key="2">
    <source>
        <dbReference type="EMBL" id="GAL84527.1"/>
    </source>
</evidence>
<dbReference type="GO" id="GO:0016787">
    <property type="term" value="F:hydrolase activity"/>
    <property type="evidence" value="ECO:0007669"/>
    <property type="project" value="UniProtKB-KW"/>
</dbReference>
<dbReference type="InterPro" id="IPR029058">
    <property type="entry name" value="AB_hydrolase_fold"/>
</dbReference>
<gene>
    <name evidence="2" type="ORF">MYP_1755</name>
</gene>
<evidence type="ECO:0000313" key="3">
    <source>
        <dbReference type="Proteomes" id="UP000030185"/>
    </source>
</evidence>
<accession>A0A098LDK5</accession>
<dbReference type="AlphaFoldDB" id="A0A098LDK5"/>
<name>A0A098LDK5_9BACT</name>
<keyword evidence="2" id="KW-0378">Hydrolase</keyword>
<sequence length="259" mass="29420">MAISSLKYKSAGRGPAVVFIHGFCEEKSLWKDFLNHLKGNYHVITPDLPGFGESPLNITPVSMEYFADEIRSLLKDLSVKECIMIGHSLGGYVALAFAEKYPEMLKGLGLFHSMAFADSPEKQENRNKTIQFIEKNGVAPFADSFVEPLFFMRNRKNLEREIQTMIETTRNTSIISIIETTKAMRDRKDRTDVLKTTQVPVLFIVGKDDGPVPLEKNLEQCYLPKHSVVHFFSDCGHMGMFEKREETLKAVEKYLELCG</sequence>
<reference evidence="2 3" key="1">
    <citation type="submission" date="2014-09" db="EMBL/GenBank/DDBJ databases">
        <title>Sporocytophaga myxococcoides PG-01 genome sequencing.</title>
        <authorList>
            <person name="Liu L."/>
            <person name="Gao P.J."/>
            <person name="Chen G.J."/>
            <person name="Wang L.S."/>
        </authorList>
    </citation>
    <scope>NUCLEOTIDE SEQUENCE [LARGE SCALE GENOMIC DNA]</scope>
    <source>
        <strain evidence="2 3">PG-01</strain>
    </source>
</reference>
<protein>
    <submittedName>
        <fullName evidence="2">Alpha/beta fold family hydrolase</fullName>
    </submittedName>
</protein>
<comment type="caution">
    <text evidence="2">The sequence shown here is derived from an EMBL/GenBank/DDBJ whole genome shotgun (WGS) entry which is preliminary data.</text>
</comment>
<keyword evidence="3" id="KW-1185">Reference proteome</keyword>
<dbReference type="Proteomes" id="UP000030185">
    <property type="component" value="Unassembled WGS sequence"/>
</dbReference>
<dbReference type="Pfam" id="PF00561">
    <property type="entry name" value="Abhydrolase_1"/>
    <property type="match status" value="1"/>
</dbReference>
<dbReference type="Gene3D" id="3.40.50.1820">
    <property type="entry name" value="alpha/beta hydrolase"/>
    <property type="match status" value="1"/>
</dbReference>
<dbReference type="PANTHER" id="PTHR43798:SF33">
    <property type="entry name" value="HYDROLASE, PUTATIVE (AFU_ORTHOLOGUE AFUA_2G14860)-RELATED"/>
    <property type="match status" value="1"/>
</dbReference>
<dbReference type="GO" id="GO:0016020">
    <property type="term" value="C:membrane"/>
    <property type="evidence" value="ECO:0007669"/>
    <property type="project" value="TreeGrafter"/>
</dbReference>
<dbReference type="OrthoDB" id="252464at2"/>
<dbReference type="STRING" id="153721.MYP_1755"/>
<dbReference type="InterPro" id="IPR050266">
    <property type="entry name" value="AB_hydrolase_sf"/>
</dbReference>